<feature type="compositionally biased region" description="Polar residues" evidence="1">
    <location>
        <begin position="1"/>
        <end position="10"/>
    </location>
</feature>
<feature type="compositionally biased region" description="Polar residues" evidence="1">
    <location>
        <begin position="719"/>
        <end position="734"/>
    </location>
</feature>
<feature type="region of interest" description="Disordered" evidence="1">
    <location>
        <begin position="523"/>
        <end position="542"/>
    </location>
</feature>
<feature type="region of interest" description="Disordered" evidence="1">
    <location>
        <begin position="462"/>
        <end position="493"/>
    </location>
</feature>
<feature type="region of interest" description="Disordered" evidence="1">
    <location>
        <begin position="1235"/>
        <end position="1269"/>
    </location>
</feature>
<organism evidence="2 3">
    <name type="scientific">Cadophora malorum</name>
    <dbReference type="NCBI Taxonomy" id="108018"/>
    <lineage>
        <taxon>Eukaryota</taxon>
        <taxon>Fungi</taxon>
        <taxon>Dikarya</taxon>
        <taxon>Ascomycota</taxon>
        <taxon>Pezizomycotina</taxon>
        <taxon>Leotiomycetes</taxon>
        <taxon>Helotiales</taxon>
        <taxon>Ploettnerulaceae</taxon>
        <taxon>Cadophora</taxon>
    </lineage>
</organism>
<feature type="region of interest" description="Disordered" evidence="1">
    <location>
        <begin position="768"/>
        <end position="809"/>
    </location>
</feature>
<feature type="region of interest" description="Disordered" evidence="1">
    <location>
        <begin position="678"/>
        <end position="699"/>
    </location>
</feature>
<evidence type="ECO:0000313" key="2">
    <source>
        <dbReference type="EMBL" id="KAG4419510.1"/>
    </source>
</evidence>
<feature type="compositionally biased region" description="Low complexity" evidence="1">
    <location>
        <begin position="567"/>
        <end position="583"/>
    </location>
</feature>
<feature type="compositionally biased region" description="Basic and acidic residues" evidence="1">
    <location>
        <begin position="42"/>
        <end position="51"/>
    </location>
</feature>
<feature type="compositionally biased region" description="Polar residues" evidence="1">
    <location>
        <begin position="622"/>
        <end position="639"/>
    </location>
</feature>
<sequence>MDPYSSSFISEDQDEEPYHCSPAYEEQDIVCLGSDSEETAEETARKHQRYEAEAQRCRKGKLPILQSASLKGPFDAGWVNPWRYRPKKNENEDWWQPGSEDMLFTRAKVMEHAAAHGLGYLEPADALRWCKATAQAEAEAINETNIQSGQIMRSVERDDLQHSENMEDTPTIDDSLQLHTKHRTAWSSIGPELSMINHHTKTPQMSQSLAGNIKIMKRPADTQWLKGSYVSKRARWEGPAVPSPTPLPDGLERDRRRRQLSARSLDEARIRKHTSSRLSKSFPNHDSTEVLDPAPVKKPMTPHEHRNQSDYGLISSFSHEERTSRLEDFGHQPDDLDELQDNSQEDFFLQAPQSSVKSKKNQTSVDDRSLSDLEPDDLIVITPRTKPSTGVPVYESGVFETQMSNTGLDNSYDLPELPRGYRNPHAGEEHADEDSFVTEVAPSSRNLEKFQFRKRKSKFPVLAKSEQDHGIGEGGQNKPMNTPQPQHSASRYTPPNIMQITDEIPMNLPQEQVSSIRVPAAEARPLRGSQTTPPKSDKSSSSWDLVQDLMQNSSFTCADKAAQTMLPPKSTTSTSASPFTTPKKAAEPSLISSITGHLLRSFRKSGKLPHAAKTPLIPACSNDMNTQSFNTTPPGSTMSPDRKSLPNLRDTLRQHSNAEANAQGSKPTEMDKIQLALSQTCPSSSRAESPHNIPDEPLQEITVGDGLTSQAIASEHHLSSSQAPSPIFRPQSQDRLFPGLPDLEFASFTNKSFLFLGEFLAGTNSVAGAAPEDDRASEPSSASSQRRSPVPTDEEQEGHKRLKHHQESVQVSLDSCQTAVLPEPEARVLFHSIISDVGSGKDVEKVDHQETHHICMNCKSTDLANSVAVRSSSVAEDRDQLLDNGSCHNTRNAMFDADESSMSEDQTHLDGKHASQMPKSIDAASPKHRTQISLGTNSQDDQAELGGGDVRGEHRQIHNESGQESEETNPRSVLIHQEAISVPLDDQRDEQANGSETSWEGCGPQSPWAAEKIDMLSTTISRRLPLDLSLQFMKPDGSHCTELATLEDEQEMSWVTVQRPITPDHSGIKPFQDFLTPTSSPGRPADPGSNTIDTLSIADAAIQNPWTSHSKNQSTAKPGKRVSFGVMPLHEDSWREKACPLNSMPRSPPPAQTEPLDQDEDIFHDGTTLTTTFNKHFAAATRPRQFKRILPEVRASQLDSSPTKLEAQAEAFIAADHDDKTDQWPASVKVTPRHLKTRSDSNTNSIWKDEGEGDDSMLSNPFSRSPLERVPGRQASFDMASALGEAAGFLEDWSVDTVLKPVKEKESVGHVHSTGMRRRKLFGLV</sequence>
<feature type="region of interest" description="Disordered" evidence="1">
    <location>
        <begin position="565"/>
        <end position="584"/>
    </location>
</feature>
<feature type="region of interest" description="Disordered" evidence="1">
    <location>
        <begin position="349"/>
        <end position="370"/>
    </location>
</feature>
<feature type="compositionally biased region" description="Low complexity" evidence="1">
    <location>
        <begin position="529"/>
        <end position="542"/>
    </location>
</feature>
<feature type="compositionally biased region" description="Polar residues" evidence="1">
    <location>
        <begin position="351"/>
        <end position="364"/>
    </location>
</feature>
<feature type="compositionally biased region" description="Polar residues" evidence="1">
    <location>
        <begin position="678"/>
        <end position="687"/>
    </location>
</feature>
<feature type="compositionally biased region" description="Polar residues" evidence="1">
    <location>
        <begin position="276"/>
        <end position="285"/>
    </location>
</feature>
<name>A0A8H7TI06_9HELO</name>
<feature type="region of interest" description="Disordered" evidence="1">
    <location>
        <begin position="236"/>
        <end position="310"/>
    </location>
</feature>
<feature type="compositionally biased region" description="Polar residues" evidence="1">
    <location>
        <begin position="478"/>
        <end position="493"/>
    </location>
</feature>
<keyword evidence="3" id="KW-1185">Reference proteome</keyword>
<feature type="region of interest" description="Disordered" evidence="1">
    <location>
        <begin position="617"/>
        <end position="647"/>
    </location>
</feature>
<feature type="region of interest" description="Disordered" evidence="1">
    <location>
        <begin position="984"/>
        <end position="1006"/>
    </location>
</feature>
<protein>
    <recommendedName>
        <fullName evidence="4">Protamine P1</fullName>
    </recommendedName>
</protein>
<evidence type="ECO:0000256" key="1">
    <source>
        <dbReference type="SAM" id="MobiDB-lite"/>
    </source>
</evidence>
<gene>
    <name evidence="2" type="ORF">IFR04_007384</name>
</gene>
<dbReference type="EMBL" id="JAFJYH010000104">
    <property type="protein sequence ID" value="KAG4419510.1"/>
    <property type="molecule type" value="Genomic_DNA"/>
</dbReference>
<reference evidence="2" key="1">
    <citation type="submission" date="2021-02" db="EMBL/GenBank/DDBJ databases">
        <title>Genome sequence Cadophora malorum strain M34.</title>
        <authorList>
            <person name="Stefanovic E."/>
            <person name="Vu D."/>
            <person name="Scully C."/>
            <person name="Dijksterhuis J."/>
            <person name="Roader J."/>
            <person name="Houbraken J."/>
        </authorList>
    </citation>
    <scope>NUCLEOTIDE SEQUENCE</scope>
    <source>
        <strain evidence="2">M34</strain>
    </source>
</reference>
<dbReference type="OrthoDB" id="5419922at2759"/>
<feature type="compositionally biased region" description="Polar residues" evidence="1">
    <location>
        <begin position="931"/>
        <end position="940"/>
    </location>
</feature>
<feature type="region of interest" description="Disordered" evidence="1">
    <location>
        <begin position="1"/>
        <end position="23"/>
    </location>
</feature>
<evidence type="ECO:0008006" key="4">
    <source>
        <dbReference type="Google" id="ProtNLM"/>
    </source>
</evidence>
<comment type="caution">
    <text evidence="2">The sequence shown here is derived from an EMBL/GenBank/DDBJ whole genome shotgun (WGS) entry which is preliminary data.</text>
</comment>
<dbReference type="Proteomes" id="UP000664132">
    <property type="component" value="Unassembled WGS sequence"/>
</dbReference>
<feature type="region of interest" description="Disordered" evidence="1">
    <location>
        <begin position="715"/>
        <end position="734"/>
    </location>
</feature>
<feature type="region of interest" description="Disordered" evidence="1">
    <location>
        <begin position="32"/>
        <end position="51"/>
    </location>
</feature>
<feature type="compositionally biased region" description="Low complexity" evidence="1">
    <location>
        <begin position="778"/>
        <end position="789"/>
    </location>
</feature>
<proteinExistence type="predicted"/>
<feature type="region of interest" description="Disordered" evidence="1">
    <location>
        <begin position="898"/>
        <end position="970"/>
    </location>
</feature>
<accession>A0A8H7TI06</accession>
<evidence type="ECO:0000313" key="3">
    <source>
        <dbReference type="Proteomes" id="UP000664132"/>
    </source>
</evidence>